<dbReference type="GO" id="GO:0005737">
    <property type="term" value="C:cytoplasm"/>
    <property type="evidence" value="ECO:0007669"/>
    <property type="project" value="UniProtKB-SubCell"/>
</dbReference>
<reference evidence="3" key="1">
    <citation type="submission" date="2015-12" db="EMBL/GenBank/DDBJ databases">
        <title>Update maize B73 reference genome by single molecule sequencing technologies.</title>
        <authorList>
            <consortium name="Maize Genome Sequencing Project"/>
            <person name="Ware D."/>
        </authorList>
    </citation>
    <scope>NUCLEOTIDE SEQUENCE [LARGE SCALE GENOMIC DNA]</scope>
    <source>
        <tissue evidence="3">Seedling</tissue>
    </source>
</reference>
<dbReference type="EMBL" id="CM007647">
    <property type="protein sequence ID" value="ONM02699.1"/>
    <property type="molecule type" value="Genomic_DNA"/>
</dbReference>
<evidence type="ECO:0000256" key="2">
    <source>
        <dbReference type="RuleBase" id="RU367006"/>
    </source>
</evidence>
<comment type="similarity">
    <text evidence="1 2">Belongs to the peptidase M67A family. CSN6 subfamily.</text>
</comment>
<comment type="function">
    <text evidence="2">Component of the COP9 signalosome complex (CSN), a complex involved in various cellular and developmental processes.</text>
</comment>
<sequence length="261" mass="28185">MSAPSDAAVAAAAPASTTTAAASSGGLTFKLHPLVIVNVSDHHTRVKAQAACSGDSSSPSSSAPGAGQPPRVFGCVIGVQRGRTVEIFNSFELVLDPVSGTLDRAFLDKKQELYKKVFPDFYVLGWYSTGSDVHDTDMLIHKSLMDINESPVYLLLNPTINLSQKDLPVTIYESELHVIDGIPQLIFVRSNYTIETVEAERISVDHVAHLKPSDGGSAATQLAAHLTGIHSAIKMLNSRVRVIHQYLVAMQKVQSLFFNCR</sequence>
<dbReference type="InterPro" id="IPR037518">
    <property type="entry name" value="MPN"/>
</dbReference>
<gene>
    <name evidence="3" type="ORF">ZEAMMB73_Zm00001d031323</name>
</gene>
<proteinExistence type="inferred from homology"/>
<evidence type="ECO:0000256" key="1">
    <source>
        <dbReference type="ARBA" id="ARBA00010893"/>
    </source>
</evidence>
<evidence type="ECO:0000313" key="3">
    <source>
        <dbReference type="EMBL" id="ONM02699.1"/>
    </source>
</evidence>
<dbReference type="Pfam" id="PF01398">
    <property type="entry name" value="JAB"/>
    <property type="match status" value="1"/>
</dbReference>
<dbReference type="InterPro" id="IPR033859">
    <property type="entry name" value="MPN_CSN6"/>
</dbReference>
<dbReference type="GO" id="GO:0008237">
    <property type="term" value="F:metallopeptidase activity"/>
    <property type="evidence" value="ECO:0007669"/>
    <property type="project" value="InterPro"/>
</dbReference>
<protein>
    <recommendedName>
        <fullName evidence="2">COP9 signalosome complex subunit 6</fullName>
    </recommendedName>
</protein>
<dbReference type="GO" id="GO:0008180">
    <property type="term" value="C:COP9 signalosome"/>
    <property type="evidence" value="ECO:0007669"/>
    <property type="project" value="UniProtKB-UniRule"/>
</dbReference>
<keyword evidence="2" id="KW-0736">Signalosome</keyword>
<dbReference type="SMART" id="SM00232">
    <property type="entry name" value="JAB_MPN"/>
    <property type="match status" value="1"/>
</dbReference>
<dbReference type="InterPro" id="IPR024969">
    <property type="entry name" value="EIF3F/CSN6-like_C"/>
</dbReference>
<dbReference type="Gene3D" id="3.40.140.10">
    <property type="entry name" value="Cytidine Deaminase, domain 2"/>
    <property type="match status" value="1"/>
</dbReference>
<organism evidence="3">
    <name type="scientific">Zea mays</name>
    <name type="common">Maize</name>
    <dbReference type="NCBI Taxonomy" id="4577"/>
    <lineage>
        <taxon>Eukaryota</taxon>
        <taxon>Viridiplantae</taxon>
        <taxon>Streptophyta</taxon>
        <taxon>Embryophyta</taxon>
        <taxon>Tracheophyta</taxon>
        <taxon>Spermatophyta</taxon>
        <taxon>Magnoliopsida</taxon>
        <taxon>Liliopsida</taxon>
        <taxon>Poales</taxon>
        <taxon>Poaceae</taxon>
        <taxon>PACMAD clade</taxon>
        <taxon>Panicoideae</taxon>
        <taxon>Andropogonodae</taxon>
        <taxon>Andropogoneae</taxon>
        <taxon>Tripsacinae</taxon>
        <taxon>Zea</taxon>
    </lineage>
</organism>
<dbReference type="InterPro" id="IPR000555">
    <property type="entry name" value="JAMM/MPN+_dom"/>
</dbReference>
<dbReference type="PROSITE" id="PS50249">
    <property type="entry name" value="MPN"/>
    <property type="match status" value="1"/>
</dbReference>
<accession>A0A1D6KI84</accession>
<dbReference type="AlphaFoldDB" id="A0A1D6KI84"/>
<dbReference type="FunFam" id="3.40.140.10:FF:000037">
    <property type="entry name" value="COP9 signalosome subunit 6"/>
    <property type="match status" value="1"/>
</dbReference>
<comment type="subcellular location">
    <subcellularLocation>
        <location evidence="2">Cytoplasm</location>
    </subcellularLocation>
    <subcellularLocation>
        <location evidence="2">Nucleus</location>
    </subcellularLocation>
</comment>
<dbReference type="Pfam" id="PF13012">
    <property type="entry name" value="MitMem_reg"/>
    <property type="match status" value="1"/>
</dbReference>
<keyword evidence="2" id="KW-0963">Cytoplasm</keyword>
<dbReference type="PANTHER" id="PTHR10540">
    <property type="entry name" value="EUKARYOTIC TRANSLATION INITIATION FACTOR 3 SUBUNIT F-RELATED"/>
    <property type="match status" value="1"/>
</dbReference>
<name>A0A1D6KI84_MAIZE</name>
<dbReference type="CDD" id="cd08063">
    <property type="entry name" value="MPN_CSN6"/>
    <property type="match status" value="1"/>
</dbReference>
<dbReference type="PANTHER" id="PTHR10540:SF8">
    <property type="entry name" value="COP9 SIGNALOSOME COMPLEX SUBUNIT 6"/>
    <property type="match status" value="1"/>
</dbReference>
<dbReference type="GO" id="GO:0000338">
    <property type="term" value="P:protein deneddylation"/>
    <property type="evidence" value="ECO:0007669"/>
    <property type="project" value="InterPro"/>
</dbReference>
<dbReference type="ExpressionAtlas" id="A0A1D6KI84">
    <property type="expression patterns" value="baseline and differential"/>
</dbReference>
<keyword evidence="2" id="KW-0539">Nucleus</keyword>